<accession>A0A9K3HHX9</accession>
<protein>
    <recommendedName>
        <fullName evidence="1">Transposase (putative) gypsy type domain-containing protein</fullName>
    </recommendedName>
</protein>
<gene>
    <name evidence="2" type="ORF">HanXRQr2_Chr12g0550441</name>
</gene>
<dbReference type="Pfam" id="PF04195">
    <property type="entry name" value="Transposase_28"/>
    <property type="match status" value="1"/>
</dbReference>
<evidence type="ECO:0000313" key="2">
    <source>
        <dbReference type="EMBL" id="KAF5778689.1"/>
    </source>
</evidence>
<evidence type="ECO:0000259" key="1">
    <source>
        <dbReference type="Pfam" id="PF04195"/>
    </source>
</evidence>
<reference evidence="2" key="1">
    <citation type="journal article" date="2017" name="Nature">
        <title>The sunflower genome provides insights into oil metabolism, flowering and Asterid evolution.</title>
        <authorList>
            <person name="Badouin H."/>
            <person name="Gouzy J."/>
            <person name="Grassa C.J."/>
            <person name="Murat F."/>
            <person name="Staton S.E."/>
            <person name="Cottret L."/>
            <person name="Lelandais-Briere C."/>
            <person name="Owens G.L."/>
            <person name="Carrere S."/>
            <person name="Mayjonade B."/>
            <person name="Legrand L."/>
            <person name="Gill N."/>
            <person name="Kane N.C."/>
            <person name="Bowers J.E."/>
            <person name="Hubner S."/>
            <person name="Bellec A."/>
            <person name="Berard A."/>
            <person name="Berges H."/>
            <person name="Blanchet N."/>
            <person name="Boniface M.C."/>
            <person name="Brunel D."/>
            <person name="Catrice O."/>
            <person name="Chaidir N."/>
            <person name="Claudel C."/>
            <person name="Donnadieu C."/>
            <person name="Faraut T."/>
            <person name="Fievet G."/>
            <person name="Helmstetter N."/>
            <person name="King M."/>
            <person name="Knapp S.J."/>
            <person name="Lai Z."/>
            <person name="Le Paslier M.C."/>
            <person name="Lippi Y."/>
            <person name="Lorenzon L."/>
            <person name="Mandel J.R."/>
            <person name="Marage G."/>
            <person name="Marchand G."/>
            <person name="Marquand E."/>
            <person name="Bret-Mestries E."/>
            <person name="Morien E."/>
            <person name="Nambeesan S."/>
            <person name="Nguyen T."/>
            <person name="Pegot-Espagnet P."/>
            <person name="Pouilly N."/>
            <person name="Raftis F."/>
            <person name="Sallet E."/>
            <person name="Schiex T."/>
            <person name="Thomas J."/>
            <person name="Vandecasteele C."/>
            <person name="Vares D."/>
            <person name="Vear F."/>
            <person name="Vautrin S."/>
            <person name="Crespi M."/>
            <person name="Mangin B."/>
            <person name="Burke J.M."/>
            <person name="Salse J."/>
            <person name="Munos S."/>
            <person name="Vincourt P."/>
            <person name="Rieseberg L.H."/>
            <person name="Langlade N.B."/>
        </authorList>
    </citation>
    <scope>NUCLEOTIDE SEQUENCE</scope>
    <source>
        <tissue evidence="2">Leaves</tissue>
    </source>
</reference>
<dbReference type="Proteomes" id="UP000215914">
    <property type="component" value="Unassembled WGS sequence"/>
</dbReference>
<name>A0A9K3HHX9_HELAN</name>
<keyword evidence="3" id="KW-1185">Reference proteome</keyword>
<comment type="caution">
    <text evidence="2">The sequence shown here is derived from an EMBL/GenBank/DDBJ whole genome shotgun (WGS) entry which is preliminary data.</text>
</comment>
<dbReference type="AlphaFoldDB" id="A0A9K3HHX9"/>
<dbReference type="PANTHER" id="PTHR31099">
    <property type="entry name" value="OS06G0165300 PROTEIN"/>
    <property type="match status" value="1"/>
</dbReference>
<organism evidence="2 3">
    <name type="scientific">Helianthus annuus</name>
    <name type="common">Common sunflower</name>
    <dbReference type="NCBI Taxonomy" id="4232"/>
    <lineage>
        <taxon>Eukaryota</taxon>
        <taxon>Viridiplantae</taxon>
        <taxon>Streptophyta</taxon>
        <taxon>Embryophyta</taxon>
        <taxon>Tracheophyta</taxon>
        <taxon>Spermatophyta</taxon>
        <taxon>Magnoliopsida</taxon>
        <taxon>eudicotyledons</taxon>
        <taxon>Gunneridae</taxon>
        <taxon>Pentapetalae</taxon>
        <taxon>asterids</taxon>
        <taxon>campanulids</taxon>
        <taxon>Asterales</taxon>
        <taxon>Asteraceae</taxon>
        <taxon>Asteroideae</taxon>
        <taxon>Heliantheae alliance</taxon>
        <taxon>Heliantheae</taxon>
        <taxon>Helianthus</taxon>
    </lineage>
</organism>
<dbReference type="InterPro" id="IPR007321">
    <property type="entry name" value="Transposase_28"/>
</dbReference>
<dbReference type="EMBL" id="MNCJ02000327">
    <property type="protein sequence ID" value="KAF5778689.1"/>
    <property type="molecule type" value="Genomic_DNA"/>
</dbReference>
<proteinExistence type="predicted"/>
<evidence type="ECO:0000313" key="3">
    <source>
        <dbReference type="Proteomes" id="UP000215914"/>
    </source>
</evidence>
<sequence>MLVQFSKLIESEIDKSCSDHGIDPSLETQVPGDKTVNQCPKGCFVFYTRILDQPNLQYPFTNSFLQVLKYYRLSLGQLNPVGVARIMHFEILCHALIYEPSLLMFRCFFHLAQNDDWYSIEKTQCEAPLLSTTVSHTYAWKNQFFFISDRLLPFTVVPHKFSEGLNEKEPDVQELE</sequence>
<feature type="domain" description="Transposase (putative) gypsy type" evidence="1">
    <location>
        <begin position="56"/>
        <end position="112"/>
    </location>
</feature>
<reference evidence="2" key="2">
    <citation type="submission" date="2020-06" db="EMBL/GenBank/DDBJ databases">
        <title>Helianthus annuus Genome sequencing and assembly Release 2.</title>
        <authorList>
            <person name="Gouzy J."/>
            <person name="Langlade N."/>
            <person name="Munos S."/>
        </authorList>
    </citation>
    <scope>NUCLEOTIDE SEQUENCE</scope>
    <source>
        <tissue evidence="2">Leaves</tissue>
    </source>
</reference>
<dbReference type="PANTHER" id="PTHR31099:SF41">
    <property type="entry name" value="TRANSPOSASE (PUTATIVE), GYPSY TYPE-RELATED"/>
    <property type="match status" value="1"/>
</dbReference>
<dbReference type="Gramene" id="mRNA:HanXRQr2_Chr12g0550441">
    <property type="protein sequence ID" value="CDS:HanXRQr2_Chr12g0550441.1"/>
    <property type="gene ID" value="HanXRQr2_Chr12g0550441"/>
</dbReference>